<evidence type="ECO:0000313" key="3">
    <source>
        <dbReference type="EMBL" id="GAA3869707.1"/>
    </source>
</evidence>
<dbReference type="Pfam" id="PF13649">
    <property type="entry name" value="Methyltransf_25"/>
    <property type="match status" value="1"/>
</dbReference>
<dbReference type="RefSeq" id="WP_345549616.1">
    <property type="nucleotide sequence ID" value="NZ_BAAAZA010000009.1"/>
</dbReference>
<dbReference type="Proteomes" id="UP001501563">
    <property type="component" value="Unassembled WGS sequence"/>
</dbReference>
<keyword evidence="1" id="KW-0808">Transferase</keyword>
<dbReference type="SUPFAM" id="SSF53335">
    <property type="entry name" value="S-adenosyl-L-methionine-dependent methyltransferases"/>
    <property type="match status" value="1"/>
</dbReference>
<dbReference type="GO" id="GO:0032259">
    <property type="term" value="P:methylation"/>
    <property type="evidence" value="ECO:0007669"/>
    <property type="project" value="UniProtKB-KW"/>
</dbReference>
<keyword evidence="4" id="KW-1185">Reference proteome</keyword>
<evidence type="ECO:0000256" key="1">
    <source>
        <dbReference type="ARBA" id="ARBA00022679"/>
    </source>
</evidence>
<dbReference type="CDD" id="cd02440">
    <property type="entry name" value="AdoMet_MTases"/>
    <property type="match status" value="1"/>
</dbReference>
<sequence>MNHQEPDFVRTARLAYDAMAPYYDAHHPDTPGNRPLESALVGALADLVRASGPAPLADLGCGPGHVTARLQDLGVPVFGVDLSPRMVDLARRTHPGVRFHVGTMTALDLPPDTLGGIAALDVIDHVPQEHLTTAFDEFHRVLTPGGHALVAFRTGDDEHGRVAGGSGRETALDHHWHAPQTVADHLAKAGLSLRARMLLEPDAGEHRPRAFLLARKPGPLD</sequence>
<reference evidence="4" key="1">
    <citation type="journal article" date="2019" name="Int. J. Syst. Evol. Microbiol.">
        <title>The Global Catalogue of Microorganisms (GCM) 10K type strain sequencing project: providing services to taxonomists for standard genome sequencing and annotation.</title>
        <authorList>
            <consortium name="The Broad Institute Genomics Platform"/>
            <consortium name="The Broad Institute Genome Sequencing Center for Infectious Disease"/>
            <person name="Wu L."/>
            <person name="Ma J."/>
        </authorList>
    </citation>
    <scope>NUCLEOTIDE SEQUENCE [LARGE SCALE GENOMIC DNA]</scope>
    <source>
        <strain evidence="4">JCM 16578</strain>
    </source>
</reference>
<evidence type="ECO:0000259" key="2">
    <source>
        <dbReference type="Pfam" id="PF13649"/>
    </source>
</evidence>
<gene>
    <name evidence="3" type="ORF">GCM10022207_38380</name>
</gene>
<dbReference type="EMBL" id="BAAAZA010000009">
    <property type="protein sequence ID" value="GAA3869707.1"/>
    <property type="molecule type" value="Genomic_DNA"/>
</dbReference>
<evidence type="ECO:0000313" key="4">
    <source>
        <dbReference type="Proteomes" id="UP001501563"/>
    </source>
</evidence>
<comment type="caution">
    <text evidence="3">The sequence shown here is derived from an EMBL/GenBank/DDBJ whole genome shotgun (WGS) entry which is preliminary data.</text>
</comment>
<name>A0ABP7K9B8_9ACTN</name>
<feature type="domain" description="Methyltransferase" evidence="2">
    <location>
        <begin position="58"/>
        <end position="146"/>
    </location>
</feature>
<dbReference type="PANTHER" id="PTHR43861">
    <property type="entry name" value="TRANS-ACONITATE 2-METHYLTRANSFERASE-RELATED"/>
    <property type="match status" value="1"/>
</dbReference>
<dbReference type="Gene3D" id="3.40.50.150">
    <property type="entry name" value="Vaccinia Virus protein VP39"/>
    <property type="match status" value="1"/>
</dbReference>
<dbReference type="GO" id="GO:0008168">
    <property type="term" value="F:methyltransferase activity"/>
    <property type="evidence" value="ECO:0007669"/>
    <property type="project" value="UniProtKB-KW"/>
</dbReference>
<keyword evidence="3" id="KW-0489">Methyltransferase</keyword>
<dbReference type="InterPro" id="IPR041698">
    <property type="entry name" value="Methyltransf_25"/>
</dbReference>
<accession>A0ABP7K9B8</accession>
<proteinExistence type="predicted"/>
<protein>
    <submittedName>
        <fullName evidence="3">Class I SAM-dependent methyltransferase</fullName>
    </submittedName>
</protein>
<dbReference type="InterPro" id="IPR029063">
    <property type="entry name" value="SAM-dependent_MTases_sf"/>
</dbReference>
<organism evidence="3 4">
    <name type="scientific">Streptomyces lannensis</name>
    <dbReference type="NCBI Taxonomy" id="766498"/>
    <lineage>
        <taxon>Bacteria</taxon>
        <taxon>Bacillati</taxon>
        <taxon>Actinomycetota</taxon>
        <taxon>Actinomycetes</taxon>
        <taxon>Kitasatosporales</taxon>
        <taxon>Streptomycetaceae</taxon>
        <taxon>Streptomyces</taxon>
    </lineage>
</organism>